<dbReference type="PRINTS" id="PR01243">
    <property type="entry name" value="NUCDPKINASE"/>
</dbReference>
<dbReference type="GO" id="GO:0006241">
    <property type="term" value="P:CTP biosynthetic process"/>
    <property type="evidence" value="ECO:0007669"/>
    <property type="project" value="UniProtKB-UniRule"/>
</dbReference>
<proteinExistence type="inferred from homology"/>
<keyword evidence="18" id="KW-1185">Reference proteome</keyword>
<dbReference type="Proteomes" id="UP000623681">
    <property type="component" value="Unassembled WGS sequence"/>
</dbReference>
<evidence type="ECO:0000259" key="16">
    <source>
        <dbReference type="SMART" id="SM00562"/>
    </source>
</evidence>
<comment type="catalytic activity">
    <reaction evidence="12">
        <text>a ribonucleoside 5'-diphosphate + ATP = a ribonucleoside 5'-triphosphate + ADP</text>
        <dbReference type="Rhea" id="RHEA:18113"/>
        <dbReference type="ChEBI" id="CHEBI:30616"/>
        <dbReference type="ChEBI" id="CHEBI:57930"/>
        <dbReference type="ChEBI" id="CHEBI:61557"/>
        <dbReference type="ChEBI" id="CHEBI:456216"/>
        <dbReference type="EC" id="2.7.4.6"/>
    </reaction>
</comment>
<organism evidence="17 18">
    <name type="scientific">Clostridium paridis</name>
    <dbReference type="NCBI Taxonomy" id="2803863"/>
    <lineage>
        <taxon>Bacteria</taxon>
        <taxon>Bacillati</taxon>
        <taxon>Bacillota</taxon>
        <taxon>Clostridia</taxon>
        <taxon>Eubacteriales</taxon>
        <taxon>Clostridiaceae</taxon>
        <taxon>Clostridium</taxon>
    </lineage>
</organism>
<keyword evidence="9 12" id="KW-0067">ATP-binding</keyword>
<evidence type="ECO:0000256" key="5">
    <source>
        <dbReference type="ARBA" id="ARBA00022679"/>
    </source>
</evidence>
<dbReference type="PANTHER" id="PTHR11349">
    <property type="entry name" value="NUCLEOSIDE DIPHOSPHATE KINASE"/>
    <property type="match status" value="1"/>
</dbReference>
<dbReference type="PROSITE" id="PS51374">
    <property type="entry name" value="NDPK_LIKE"/>
    <property type="match status" value="1"/>
</dbReference>
<evidence type="ECO:0000313" key="18">
    <source>
        <dbReference type="Proteomes" id="UP000623681"/>
    </source>
</evidence>
<feature type="binding site" evidence="12 13">
    <location>
        <position position="86"/>
    </location>
    <ligand>
        <name>ATP</name>
        <dbReference type="ChEBI" id="CHEBI:30616"/>
    </ligand>
</feature>
<evidence type="ECO:0000256" key="9">
    <source>
        <dbReference type="ARBA" id="ARBA00022840"/>
    </source>
</evidence>
<dbReference type="InterPro" id="IPR023005">
    <property type="entry name" value="Nucleoside_diP_kinase_AS"/>
</dbReference>
<comment type="subcellular location">
    <subcellularLocation>
        <location evidence="12">Cytoplasm</location>
    </subcellularLocation>
</comment>
<dbReference type="GO" id="GO:0005737">
    <property type="term" value="C:cytoplasm"/>
    <property type="evidence" value="ECO:0007669"/>
    <property type="project" value="UniProtKB-SubCell"/>
</dbReference>
<comment type="subunit">
    <text evidence="12">Homotetramer.</text>
</comment>
<keyword evidence="7 12" id="KW-0547">Nucleotide-binding</keyword>
<feature type="domain" description="Nucleoside diphosphate kinase-like" evidence="16">
    <location>
        <begin position="2"/>
        <end position="138"/>
    </location>
</feature>
<dbReference type="GO" id="GO:0004550">
    <property type="term" value="F:nucleoside diphosphate kinase activity"/>
    <property type="evidence" value="ECO:0007669"/>
    <property type="project" value="UniProtKB-UniRule"/>
</dbReference>
<keyword evidence="8 12" id="KW-0418">Kinase</keyword>
<comment type="catalytic activity">
    <reaction evidence="12 15">
        <text>a 2'-deoxyribonucleoside 5'-diphosphate + ATP = a 2'-deoxyribonucleoside 5'-triphosphate + ADP</text>
        <dbReference type="Rhea" id="RHEA:44640"/>
        <dbReference type="ChEBI" id="CHEBI:30616"/>
        <dbReference type="ChEBI" id="CHEBI:61560"/>
        <dbReference type="ChEBI" id="CHEBI:73316"/>
        <dbReference type="ChEBI" id="CHEBI:456216"/>
        <dbReference type="EC" id="2.7.4.6"/>
    </reaction>
</comment>
<dbReference type="EMBL" id="JAESWA010000022">
    <property type="protein sequence ID" value="MBL4932206.1"/>
    <property type="molecule type" value="Genomic_DNA"/>
</dbReference>
<dbReference type="InterPro" id="IPR034907">
    <property type="entry name" value="NDK-like_dom"/>
</dbReference>
<dbReference type="GO" id="GO:0006228">
    <property type="term" value="P:UTP biosynthetic process"/>
    <property type="evidence" value="ECO:0007669"/>
    <property type="project" value="UniProtKB-UniRule"/>
</dbReference>
<evidence type="ECO:0000256" key="4">
    <source>
        <dbReference type="ARBA" id="ARBA00017632"/>
    </source>
</evidence>
<name>A0A937FIH4_9CLOT</name>
<dbReference type="Pfam" id="PF00334">
    <property type="entry name" value="NDK"/>
    <property type="match status" value="1"/>
</dbReference>
<comment type="function">
    <text evidence="12">Major role in the synthesis of nucleoside triphosphates other than ATP. The ATP gamma phosphate is transferred to the NDP beta phosphate via a ping-pong mechanism, using a phosphorylated active-site intermediate.</text>
</comment>
<dbReference type="FunFam" id="3.30.70.141:FF:000003">
    <property type="entry name" value="Nucleoside diphosphate kinase"/>
    <property type="match status" value="1"/>
</dbReference>
<evidence type="ECO:0000256" key="2">
    <source>
        <dbReference type="ARBA" id="ARBA00008142"/>
    </source>
</evidence>
<dbReference type="RefSeq" id="WP_202767575.1">
    <property type="nucleotide sequence ID" value="NZ_JAESWA010000022.1"/>
</dbReference>
<evidence type="ECO:0000256" key="15">
    <source>
        <dbReference type="RuleBase" id="RU004013"/>
    </source>
</evidence>
<dbReference type="InterPro" id="IPR036850">
    <property type="entry name" value="NDK-like_dom_sf"/>
</dbReference>
<evidence type="ECO:0000256" key="8">
    <source>
        <dbReference type="ARBA" id="ARBA00022777"/>
    </source>
</evidence>
<gene>
    <name evidence="12 17" type="primary">ndk</name>
    <name evidence="17" type="ORF">JK634_10345</name>
</gene>
<feature type="active site" description="Pros-phosphohistidine intermediate" evidence="12 13">
    <location>
        <position position="116"/>
    </location>
</feature>
<keyword evidence="5 12" id="KW-0808">Transferase</keyword>
<protein>
    <recommendedName>
        <fullName evidence="4 12">Nucleoside diphosphate kinase</fullName>
        <shortName evidence="12">NDK</shortName>
        <shortName evidence="12">NDP kinase</shortName>
        <ecNumber evidence="3 12">2.7.4.6</ecNumber>
    </recommendedName>
    <alternativeName>
        <fullName evidence="12">Nucleoside-2-P kinase</fullName>
    </alternativeName>
</protein>
<dbReference type="GO" id="GO:0046872">
    <property type="term" value="F:metal ion binding"/>
    <property type="evidence" value="ECO:0007669"/>
    <property type="project" value="UniProtKB-KW"/>
</dbReference>
<evidence type="ECO:0000313" key="17">
    <source>
        <dbReference type="EMBL" id="MBL4932206.1"/>
    </source>
</evidence>
<evidence type="ECO:0000256" key="3">
    <source>
        <dbReference type="ARBA" id="ARBA00012966"/>
    </source>
</evidence>
<keyword evidence="6 12" id="KW-0479">Metal-binding</keyword>
<sequence length="145" mass="16221">MVEKSLVLIKPDAVERNLIGKIVDAYESNGLKVIAMRLLKVSEGLAEIHYKEHEGKAFYKSLIEYITRSPLCALVLEGENAISEIRRINGATDPKAAEANTIRSLYAIDKTENSVHASDSKESALREISLWFPEVINKLELEHIS</sequence>
<dbReference type="SUPFAM" id="SSF54919">
    <property type="entry name" value="Nucleoside diphosphate kinase, NDK"/>
    <property type="match status" value="1"/>
</dbReference>
<evidence type="ECO:0000256" key="1">
    <source>
        <dbReference type="ARBA" id="ARBA00001946"/>
    </source>
</evidence>
<evidence type="ECO:0000256" key="7">
    <source>
        <dbReference type="ARBA" id="ARBA00022741"/>
    </source>
</evidence>
<keyword evidence="12" id="KW-0597">Phosphoprotein</keyword>
<dbReference type="CDD" id="cd04413">
    <property type="entry name" value="NDPk_I"/>
    <property type="match status" value="1"/>
</dbReference>
<comment type="similarity">
    <text evidence="2 12 13 14">Belongs to the NDK family.</text>
</comment>
<evidence type="ECO:0000256" key="6">
    <source>
        <dbReference type="ARBA" id="ARBA00022723"/>
    </source>
</evidence>
<dbReference type="Gene3D" id="3.30.70.141">
    <property type="entry name" value="Nucleoside diphosphate kinase-like domain"/>
    <property type="match status" value="1"/>
</dbReference>
<dbReference type="GO" id="GO:0006183">
    <property type="term" value="P:GTP biosynthetic process"/>
    <property type="evidence" value="ECO:0007669"/>
    <property type="project" value="UniProtKB-UniRule"/>
</dbReference>
<dbReference type="SMART" id="SM00562">
    <property type="entry name" value="NDK"/>
    <property type="match status" value="1"/>
</dbReference>
<reference evidence="17" key="1">
    <citation type="submission" date="2021-01" db="EMBL/GenBank/DDBJ databases">
        <title>Genome public.</title>
        <authorList>
            <person name="Liu C."/>
            <person name="Sun Q."/>
        </authorList>
    </citation>
    <scope>NUCLEOTIDE SEQUENCE</scope>
    <source>
        <strain evidence="17">YIM B02565</strain>
    </source>
</reference>
<evidence type="ECO:0000256" key="13">
    <source>
        <dbReference type="PROSITE-ProRule" id="PRU00706"/>
    </source>
</evidence>
<feature type="binding site" evidence="12 13">
    <location>
        <position position="58"/>
    </location>
    <ligand>
        <name>ATP</name>
        <dbReference type="ChEBI" id="CHEBI:30616"/>
    </ligand>
</feature>
<keyword evidence="10 12" id="KW-0460">Magnesium</keyword>
<feature type="binding site" evidence="12 13">
    <location>
        <position position="10"/>
    </location>
    <ligand>
        <name>ATP</name>
        <dbReference type="ChEBI" id="CHEBI:30616"/>
    </ligand>
</feature>
<dbReference type="PROSITE" id="PS00469">
    <property type="entry name" value="NDPK"/>
    <property type="match status" value="1"/>
</dbReference>
<evidence type="ECO:0000256" key="10">
    <source>
        <dbReference type="ARBA" id="ARBA00022842"/>
    </source>
</evidence>
<comment type="cofactor">
    <cofactor evidence="1 12">
        <name>Mg(2+)</name>
        <dbReference type="ChEBI" id="CHEBI:18420"/>
    </cofactor>
</comment>
<keyword evidence="12" id="KW-0963">Cytoplasm</keyword>
<feature type="binding site" evidence="12 13">
    <location>
        <position position="103"/>
    </location>
    <ligand>
        <name>ATP</name>
        <dbReference type="ChEBI" id="CHEBI:30616"/>
    </ligand>
</feature>
<evidence type="ECO:0000256" key="11">
    <source>
        <dbReference type="ARBA" id="ARBA00023080"/>
    </source>
</evidence>
<dbReference type="EC" id="2.7.4.6" evidence="3 12"/>
<dbReference type="GO" id="GO:0005524">
    <property type="term" value="F:ATP binding"/>
    <property type="evidence" value="ECO:0007669"/>
    <property type="project" value="UniProtKB-UniRule"/>
</dbReference>
<evidence type="ECO:0000256" key="12">
    <source>
        <dbReference type="HAMAP-Rule" id="MF_00451"/>
    </source>
</evidence>
<dbReference type="InterPro" id="IPR001564">
    <property type="entry name" value="Nucleoside_diP_kinase"/>
</dbReference>
<dbReference type="NCBIfam" id="NF001908">
    <property type="entry name" value="PRK00668.1"/>
    <property type="match status" value="1"/>
</dbReference>
<feature type="binding site" evidence="12 13">
    <location>
        <position position="113"/>
    </location>
    <ligand>
        <name>ATP</name>
        <dbReference type="ChEBI" id="CHEBI:30616"/>
    </ligand>
</feature>
<accession>A0A937FIH4</accession>
<keyword evidence="11 12" id="KW-0546">Nucleotide metabolism</keyword>
<comment type="caution">
    <text evidence="17">The sequence shown here is derived from an EMBL/GenBank/DDBJ whole genome shotgun (WGS) entry which is preliminary data.</text>
</comment>
<feature type="binding site" evidence="12 13">
    <location>
        <position position="92"/>
    </location>
    <ligand>
        <name>ATP</name>
        <dbReference type="ChEBI" id="CHEBI:30616"/>
    </ligand>
</feature>
<evidence type="ECO:0000256" key="14">
    <source>
        <dbReference type="RuleBase" id="RU004011"/>
    </source>
</evidence>
<dbReference type="HAMAP" id="MF_00451">
    <property type="entry name" value="NDP_kinase"/>
    <property type="match status" value="1"/>
</dbReference>
<dbReference type="AlphaFoldDB" id="A0A937FIH4"/>